<dbReference type="Pfam" id="PF12261">
    <property type="entry name" value="T_hemolysin"/>
    <property type="match status" value="1"/>
</dbReference>
<accession>G8WY74</accession>
<evidence type="ECO:0000313" key="2">
    <source>
        <dbReference type="Proteomes" id="UP000007842"/>
    </source>
</evidence>
<dbReference type="OrthoDB" id="7432757at2"/>
<evidence type="ECO:0008006" key="3">
    <source>
        <dbReference type="Google" id="ProtNLM"/>
    </source>
</evidence>
<dbReference type="Proteomes" id="UP000007842">
    <property type="component" value="Chromosome"/>
</dbReference>
<accession>F8JQJ8</accession>
<dbReference type="STRING" id="1003195.SCATT_54740"/>
<dbReference type="RefSeq" id="WP_014146178.1">
    <property type="nucleotide sequence ID" value="NC_016111.1"/>
</dbReference>
<reference evidence="2" key="1">
    <citation type="submission" date="2011-12" db="EMBL/GenBank/DDBJ databases">
        <title>Complete genome sequence of Streptomyces cattleya strain DSM 46488.</title>
        <authorList>
            <person name="Ou H.-Y."/>
            <person name="Li P."/>
            <person name="Zhao C."/>
            <person name="O'Hagan D."/>
            <person name="Deng Z."/>
        </authorList>
    </citation>
    <scope>NUCLEOTIDE SEQUENCE [LARGE SCALE GENOMIC DNA]</scope>
    <source>
        <strain evidence="2">ATCC 35852 / DSM 46488 / JCM 4925 / NBRC 14057 / NRRL 8057</strain>
    </source>
</reference>
<dbReference type="HOGENOM" id="CLU_092721_3_1_11"/>
<dbReference type="KEGG" id="sct:SCAT_5476"/>
<dbReference type="KEGG" id="scy:SCATT_54740"/>
<sequence>MLKIHVVPRSSPTWLDAAELVRVTYRDTYRATIAPDPDAFLIAADAAGTRPDIVSCAGITYASAGPVFSERYLGSRCETAIGERFGHPVDRSRVIEVGALASRGSGAGQEIIRLTPIIAWCLGMEYILCTVTRGLRAALDRASIPFTVLAPADPGVLAPAERTSWGSYYDQEPQVGAIDLRVLAALFAAATGRYSFVRPEVALIGGAPAAPGPREVLTRAGR</sequence>
<proteinExistence type="predicted"/>
<name>F8JQJ8_STREN</name>
<dbReference type="PATRIC" id="fig|1003195.11.peg.6895"/>
<organism evidence="1 2">
    <name type="scientific">Streptantibioticus cattleyicolor (strain ATCC 35852 / DSM 46488 / JCM 4925 / NBRC 14057 / NRRL 8057)</name>
    <name type="common">Streptomyces cattleya</name>
    <dbReference type="NCBI Taxonomy" id="1003195"/>
    <lineage>
        <taxon>Bacteria</taxon>
        <taxon>Bacillati</taxon>
        <taxon>Actinomycetota</taxon>
        <taxon>Actinomycetes</taxon>
        <taxon>Kitasatosporales</taxon>
        <taxon>Streptomycetaceae</taxon>
        <taxon>Streptantibioticus</taxon>
    </lineage>
</organism>
<gene>
    <name evidence="1" type="ordered locus">SCATT_54740</name>
</gene>
<dbReference type="EMBL" id="CP003219">
    <property type="protein sequence ID" value="AEW97845.1"/>
    <property type="molecule type" value="Genomic_DNA"/>
</dbReference>
<protein>
    <recommendedName>
        <fullName evidence="3">Thermostable hemolysin</fullName>
    </recommendedName>
</protein>
<dbReference type="eggNOG" id="ENOG5032S9B">
    <property type="taxonomic scope" value="Bacteria"/>
</dbReference>
<dbReference type="InterPro" id="IPR022050">
    <property type="entry name" value="T_hemolysin"/>
</dbReference>
<evidence type="ECO:0000313" key="1">
    <source>
        <dbReference type="EMBL" id="AEW97845.1"/>
    </source>
</evidence>
<keyword evidence="2" id="KW-1185">Reference proteome</keyword>
<dbReference type="AlphaFoldDB" id="F8JQJ8"/>